<evidence type="ECO:0000256" key="11">
    <source>
        <dbReference type="ARBA" id="ARBA00023204"/>
    </source>
</evidence>
<dbReference type="NCBIfam" id="TIGR00758">
    <property type="entry name" value="UDG_fam4"/>
    <property type="match status" value="1"/>
</dbReference>
<dbReference type="Proteomes" id="UP000554837">
    <property type="component" value="Unassembled WGS sequence"/>
</dbReference>
<sequence>MTPRWSGEQRAMLGALGLNWWPGLRAEPRATPPAPVLAPAVAPKGVGSLPPAPTPASIRPVPVAEALRPALPVAPAAPAVPVAGAVAVDLRAVDAPALAQRVRDCRACGLCEQRRQALPGEGQLQAHWMVVGEVPGEAEDEQGQPFVGPSGEMLDAMLAALDLRRSADTPARQVFVTHAVKCRPPRNRNPQPEEIAACRPYLLRQIELVRPRLLLALGRTAVQSLLGSDEPLGRLRGRVHAGPHGVPVVVSYHPAYLLRNPLDKARAWEDLCLAADTVEAAP</sequence>
<dbReference type="AlphaFoldDB" id="A0A840S1Y3"/>
<evidence type="ECO:0000256" key="5">
    <source>
        <dbReference type="ARBA" id="ARBA00022485"/>
    </source>
</evidence>
<keyword evidence="10" id="KW-0411">Iron-sulfur</keyword>
<gene>
    <name evidence="13" type="ORF">HNQ51_000389</name>
</gene>
<keyword evidence="13" id="KW-0548">Nucleotidyltransferase</keyword>
<comment type="catalytic activity">
    <reaction evidence="1">
        <text>Hydrolyzes single-stranded DNA or mismatched double-stranded DNA and polynucleotides, releasing free uracil.</text>
        <dbReference type="EC" id="3.2.2.27"/>
    </reaction>
</comment>
<dbReference type="PANTHER" id="PTHR33693">
    <property type="entry name" value="TYPE-5 URACIL-DNA GLYCOSYLASE"/>
    <property type="match status" value="1"/>
</dbReference>
<dbReference type="SMART" id="SM00986">
    <property type="entry name" value="UDG"/>
    <property type="match status" value="1"/>
</dbReference>
<dbReference type="InterPro" id="IPR051536">
    <property type="entry name" value="UDG_Type-4/5"/>
</dbReference>
<comment type="similarity">
    <text evidence="2">Belongs to the uracil-DNA glycosylase (UDG) superfamily. Type 4 (UDGa) family.</text>
</comment>
<dbReference type="InterPro" id="IPR005122">
    <property type="entry name" value="Uracil-DNA_glycosylase-like"/>
</dbReference>
<dbReference type="GO" id="GO:0051539">
    <property type="term" value="F:4 iron, 4 sulfur cluster binding"/>
    <property type="evidence" value="ECO:0007669"/>
    <property type="project" value="UniProtKB-KW"/>
</dbReference>
<dbReference type="GO" id="GO:0004844">
    <property type="term" value="F:uracil DNA N-glycosylase activity"/>
    <property type="evidence" value="ECO:0007669"/>
    <property type="project" value="UniProtKB-EC"/>
</dbReference>
<dbReference type="InterPro" id="IPR005273">
    <property type="entry name" value="Ura-DNA_glyco_family4"/>
</dbReference>
<dbReference type="Pfam" id="PF03167">
    <property type="entry name" value="UDG"/>
    <property type="match status" value="1"/>
</dbReference>
<evidence type="ECO:0000256" key="9">
    <source>
        <dbReference type="ARBA" id="ARBA00023004"/>
    </source>
</evidence>
<dbReference type="EMBL" id="JACHHO010000001">
    <property type="protein sequence ID" value="MBB5203096.1"/>
    <property type="molecule type" value="Genomic_DNA"/>
</dbReference>
<dbReference type="SUPFAM" id="SSF52141">
    <property type="entry name" value="Uracil-DNA glycosylase-like"/>
    <property type="match status" value="1"/>
</dbReference>
<name>A0A840S1Y3_9BURK</name>
<keyword evidence="6" id="KW-0479">Metal-binding</keyword>
<evidence type="ECO:0000256" key="6">
    <source>
        <dbReference type="ARBA" id="ARBA00022723"/>
    </source>
</evidence>
<keyword evidence="8" id="KW-0378">Hydrolase</keyword>
<keyword evidence="7" id="KW-0227">DNA damage</keyword>
<evidence type="ECO:0000256" key="1">
    <source>
        <dbReference type="ARBA" id="ARBA00001400"/>
    </source>
</evidence>
<evidence type="ECO:0000256" key="2">
    <source>
        <dbReference type="ARBA" id="ARBA00006521"/>
    </source>
</evidence>
<proteinExistence type="inferred from homology"/>
<keyword evidence="13" id="KW-0808">Transferase</keyword>
<comment type="caution">
    <text evidence="13">The sequence shown here is derived from an EMBL/GenBank/DDBJ whole genome shotgun (WGS) entry which is preliminary data.</text>
</comment>
<evidence type="ECO:0000256" key="8">
    <source>
        <dbReference type="ARBA" id="ARBA00022801"/>
    </source>
</evidence>
<evidence type="ECO:0000313" key="14">
    <source>
        <dbReference type="Proteomes" id="UP000554837"/>
    </source>
</evidence>
<dbReference type="InterPro" id="IPR036895">
    <property type="entry name" value="Uracil-DNA_glycosylase-like_sf"/>
</dbReference>
<dbReference type="GO" id="GO:0046872">
    <property type="term" value="F:metal ion binding"/>
    <property type="evidence" value="ECO:0007669"/>
    <property type="project" value="UniProtKB-KW"/>
</dbReference>
<feature type="domain" description="Uracil-DNA glycosylase-like" evidence="12">
    <location>
        <begin position="119"/>
        <end position="272"/>
    </location>
</feature>
<dbReference type="SMART" id="SM00987">
    <property type="entry name" value="UreE_C"/>
    <property type="match status" value="1"/>
</dbReference>
<keyword evidence="11" id="KW-0234">DNA repair</keyword>
<evidence type="ECO:0000313" key="13">
    <source>
        <dbReference type="EMBL" id="MBB5203096.1"/>
    </source>
</evidence>
<organism evidence="13 14">
    <name type="scientific">Inhella inkyongensis</name>
    <dbReference type="NCBI Taxonomy" id="392593"/>
    <lineage>
        <taxon>Bacteria</taxon>
        <taxon>Pseudomonadati</taxon>
        <taxon>Pseudomonadota</taxon>
        <taxon>Betaproteobacteria</taxon>
        <taxon>Burkholderiales</taxon>
        <taxon>Sphaerotilaceae</taxon>
        <taxon>Inhella</taxon>
    </lineage>
</organism>
<dbReference type="Gene3D" id="3.40.470.10">
    <property type="entry name" value="Uracil-DNA glycosylase-like domain"/>
    <property type="match status" value="1"/>
</dbReference>
<dbReference type="GO" id="GO:0016779">
    <property type="term" value="F:nucleotidyltransferase activity"/>
    <property type="evidence" value="ECO:0007669"/>
    <property type="project" value="UniProtKB-KW"/>
</dbReference>
<dbReference type="GO" id="GO:0006281">
    <property type="term" value="P:DNA repair"/>
    <property type="evidence" value="ECO:0007669"/>
    <property type="project" value="UniProtKB-KW"/>
</dbReference>
<protein>
    <recommendedName>
        <fullName evidence="4">Type-4 uracil-DNA glycosylase</fullName>
        <ecNumber evidence="3">3.2.2.27</ecNumber>
    </recommendedName>
</protein>
<keyword evidence="5" id="KW-0004">4Fe-4S</keyword>
<evidence type="ECO:0000256" key="10">
    <source>
        <dbReference type="ARBA" id="ARBA00023014"/>
    </source>
</evidence>
<evidence type="ECO:0000259" key="12">
    <source>
        <dbReference type="SMART" id="SM00986"/>
    </source>
</evidence>
<accession>A0A840S1Y3</accession>
<dbReference type="RefSeq" id="WP_138857824.1">
    <property type="nucleotide sequence ID" value="NZ_CP040709.1"/>
</dbReference>
<dbReference type="OrthoDB" id="5290748at2"/>
<reference evidence="13 14" key="1">
    <citation type="submission" date="2020-08" db="EMBL/GenBank/DDBJ databases">
        <title>Genomic Encyclopedia of Type Strains, Phase IV (KMG-IV): sequencing the most valuable type-strain genomes for metagenomic binning, comparative biology and taxonomic classification.</title>
        <authorList>
            <person name="Goeker M."/>
        </authorList>
    </citation>
    <scope>NUCLEOTIDE SEQUENCE [LARGE SCALE GENOMIC DNA]</scope>
    <source>
        <strain evidence="13 14">DSM 23958</strain>
    </source>
</reference>
<evidence type="ECO:0000256" key="3">
    <source>
        <dbReference type="ARBA" id="ARBA00012030"/>
    </source>
</evidence>
<dbReference type="PANTHER" id="PTHR33693:SF1">
    <property type="entry name" value="TYPE-4 URACIL-DNA GLYCOSYLASE"/>
    <property type="match status" value="1"/>
</dbReference>
<keyword evidence="14" id="KW-1185">Reference proteome</keyword>
<dbReference type="EC" id="3.2.2.27" evidence="3"/>
<dbReference type="CDD" id="cd10030">
    <property type="entry name" value="UDG-F4_TTUDGA_SPO1dp_like"/>
    <property type="match status" value="1"/>
</dbReference>
<evidence type="ECO:0000256" key="4">
    <source>
        <dbReference type="ARBA" id="ARBA00019403"/>
    </source>
</evidence>
<evidence type="ECO:0000256" key="7">
    <source>
        <dbReference type="ARBA" id="ARBA00022763"/>
    </source>
</evidence>
<keyword evidence="9" id="KW-0408">Iron</keyword>